<dbReference type="PANTHER" id="PTHR47772:SF10">
    <property type="entry name" value="ZINC FINGER PROTEIN 358"/>
    <property type="match status" value="1"/>
</dbReference>
<comment type="subcellular location">
    <subcellularLocation>
        <location evidence="1">Nucleus</location>
    </subcellularLocation>
</comment>
<evidence type="ECO:0000256" key="6">
    <source>
        <dbReference type="ARBA" id="ARBA00023015"/>
    </source>
</evidence>
<evidence type="ECO:0000256" key="5">
    <source>
        <dbReference type="ARBA" id="ARBA00022833"/>
    </source>
</evidence>
<dbReference type="InterPro" id="IPR041661">
    <property type="entry name" value="ZN622/Rei1/Reh1_Znf-C2H2"/>
</dbReference>
<name>A0A9P5XCC8_9AGAR</name>
<dbReference type="GO" id="GO:0008270">
    <property type="term" value="F:zinc ion binding"/>
    <property type="evidence" value="ECO:0007669"/>
    <property type="project" value="UniProtKB-KW"/>
</dbReference>
<dbReference type="PANTHER" id="PTHR47772">
    <property type="entry name" value="ZINC FINGER PROTEIN 200"/>
    <property type="match status" value="1"/>
</dbReference>
<sequence>MSYECLDCNRTFSTSEGVRSHSRAKGHRIPECQECERLFVNGTALVNHLDNALVHRNHCFECNRTFTTRDGYEQHLAFSSVHQVDSDEDQHNFDDPDNERETFCCACKQDFVVNALLNLHLAVSAMHNWCFICSRDFSSQRALAQHNASPAHRGRIFSCPFCSNLFKTPSAIAMHIESGCHNINRYQVTAAVHGMNIVPQISIPHRIEGPRASAPRLISYSANELAFNGCAYECYLCHRTFKTLDGLNQHLNSPTHDATEFQCPHCGSQFQLISGLTQHIESESCGIARFKEVTRYFETLTDRFSRLLVL</sequence>
<dbReference type="GO" id="GO:0005634">
    <property type="term" value="C:nucleus"/>
    <property type="evidence" value="ECO:0007669"/>
    <property type="project" value="UniProtKB-SubCell"/>
</dbReference>
<gene>
    <name evidence="11" type="ORF">P691DRAFT_776471</name>
</gene>
<keyword evidence="6" id="KW-0805">Transcription regulation</keyword>
<dbReference type="Proteomes" id="UP000807342">
    <property type="component" value="Unassembled WGS sequence"/>
</dbReference>
<evidence type="ECO:0000256" key="2">
    <source>
        <dbReference type="ARBA" id="ARBA00022723"/>
    </source>
</evidence>
<dbReference type="PROSITE" id="PS50157">
    <property type="entry name" value="ZINC_FINGER_C2H2_2"/>
    <property type="match status" value="2"/>
</dbReference>
<dbReference type="InterPro" id="IPR013087">
    <property type="entry name" value="Znf_C2H2_type"/>
</dbReference>
<evidence type="ECO:0000256" key="7">
    <source>
        <dbReference type="ARBA" id="ARBA00023163"/>
    </source>
</evidence>
<keyword evidence="8" id="KW-0539">Nucleus</keyword>
<keyword evidence="2" id="KW-0479">Metal-binding</keyword>
<keyword evidence="4 9" id="KW-0863">Zinc-finger</keyword>
<evidence type="ECO:0000256" key="8">
    <source>
        <dbReference type="ARBA" id="ARBA00023242"/>
    </source>
</evidence>
<dbReference type="PROSITE" id="PS00028">
    <property type="entry name" value="ZINC_FINGER_C2H2_1"/>
    <property type="match status" value="4"/>
</dbReference>
<dbReference type="InterPro" id="IPR050636">
    <property type="entry name" value="C2H2-ZF_domain-containing"/>
</dbReference>
<organism evidence="11 12">
    <name type="scientific">Macrolepiota fuliginosa MF-IS2</name>
    <dbReference type="NCBI Taxonomy" id="1400762"/>
    <lineage>
        <taxon>Eukaryota</taxon>
        <taxon>Fungi</taxon>
        <taxon>Dikarya</taxon>
        <taxon>Basidiomycota</taxon>
        <taxon>Agaricomycotina</taxon>
        <taxon>Agaricomycetes</taxon>
        <taxon>Agaricomycetidae</taxon>
        <taxon>Agaricales</taxon>
        <taxon>Agaricineae</taxon>
        <taxon>Agaricaceae</taxon>
        <taxon>Macrolepiota</taxon>
    </lineage>
</organism>
<comment type="caution">
    <text evidence="11">The sequence shown here is derived from an EMBL/GenBank/DDBJ whole genome shotgun (WGS) entry which is preliminary data.</text>
</comment>
<dbReference type="Pfam" id="PF00096">
    <property type="entry name" value="zf-C2H2"/>
    <property type="match status" value="1"/>
</dbReference>
<evidence type="ECO:0000259" key="10">
    <source>
        <dbReference type="PROSITE" id="PS50157"/>
    </source>
</evidence>
<dbReference type="EMBL" id="MU151221">
    <property type="protein sequence ID" value="KAF9446975.1"/>
    <property type="molecule type" value="Genomic_DNA"/>
</dbReference>
<keyword evidence="12" id="KW-1185">Reference proteome</keyword>
<accession>A0A9P5XCC8</accession>
<evidence type="ECO:0000256" key="4">
    <source>
        <dbReference type="ARBA" id="ARBA00022771"/>
    </source>
</evidence>
<feature type="domain" description="C2H2-type" evidence="10">
    <location>
        <begin position="3"/>
        <end position="27"/>
    </location>
</feature>
<reference evidence="11" key="1">
    <citation type="submission" date="2020-11" db="EMBL/GenBank/DDBJ databases">
        <authorList>
            <consortium name="DOE Joint Genome Institute"/>
            <person name="Ahrendt S."/>
            <person name="Riley R."/>
            <person name="Andreopoulos W."/>
            <person name="Labutti K."/>
            <person name="Pangilinan J."/>
            <person name="Ruiz-Duenas F.J."/>
            <person name="Barrasa J.M."/>
            <person name="Sanchez-Garcia M."/>
            <person name="Camarero S."/>
            <person name="Miyauchi S."/>
            <person name="Serrano A."/>
            <person name="Linde D."/>
            <person name="Babiker R."/>
            <person name="Drula E."/>
            <person name="Ayuso-Fernandez I."/>
            <person name="Pacheco R."/>
            <person name="Padilla G."/>
            <person name="Ferreira P."/>
            <person name="Barriuso J."/>
            <person name="Kellner H."/>
            <person name="Castanera R."/>
            <person name="Alfaro M."/>
            <person name="Ramirez L."/>
            <person name="Pisabarro A.G."/>
            <person name="Kuo A."/>
            <person name="Tritt A."/>
            <person name="Lipzen A."/>
            <person name="He G."/>
            <person name="Yan M."/>
            <person name="Ng V."/>
            <person name="Cullen D."/>
            <person name="Martin F."/>
            <person name="Rosso M.-N."/>
            <person name="Henrissat B."/>
            <person name="Hibbett D."/>
            <person name="Martinez A.T."/>
            <person name="Grigoriev I.V."/>
        </authorList>
    </citation>
    <scope>NUCLEOTIDE SEQUENCE</scope>
    <source>
        <strain evidence="11">MF-IS2</strain>
    </source>
</reference>
<keyword evidence="7" id="KW-0804">Transcription</keyword>
<dbReference type="OrthoDB" id="6077919at2759"/>
<dbReference type="Pfam" id="PF12874">
    <property type="entry name" value="zf-met"/>
    <property type="match status" value="1"/>
</dbReference>
<evidence type="ECO:0000313" key="12">
    <source>
        <dbReference type="Proteomes" id="UP000807342"/>
    </source>
</evidence>
<protein>
    <recommendedName>
        <fullName evidence="10">C2H2-type domain-containing protein</fullName>
    </recommendedName>
</protein>
<evidence type="ECO:0000256" key="3">
    <source>
        <dbReference type="ARBA" id="ARBA00022737"/>
    </source>
</evidence>
<proteinExistence type="predicted"/>
<evidence type="ECO:0000256" key="9">
    <source>
        <dbReference type="PROSITE-ProRule" id="PRU00042"/>
    </source>
</evidence>
<dbReference type="SMART" id="SM00355">
    <property type="entry name" value="ZnF_C2H2"/>
    <property type="match status" value="8"/>
</dbReference>
<dbReference type="AlphaFoldDB" id="A0A9P5XCC8"/>
<keyword evidence="5" id="KW-0862">Zinc</keyword>
<keyword evidence="3" id="KW-0677">Repeat</keyword>
<dbReference type="InterPro" id="IPR036236">
    <property type="entry name" value="Znf_C2H2_sf"/>
</dbReference>
<evidence type="ECO:0000313" key="11">
    <source>
        <dbReference type="EMBL" id="KAF9446975.1"/>
    </source>
</evidence>
<feature type="domain" description="C2H2-type" evidence="10">
    <location>
        <begin position="232"/>
        <end position="261"/>
    </location>
</feature>
<dbReference type="SUPFAM" id="SSF57667">
    <property type="entry name" value="beta-beta-alpha zinc fingers"/>
    <property type="match status" value="2"/>
</dbReference>
<evidence type="ECO:0000256" key="1">
    <source>
        <dbReference type="ARBA" id="ARBA00004123"/>
    </source>
</evidence>
<dbReference type="Pfam" id="PF12756">
    <property type="entry name" value="zf-C2H2_2"/>
    <property type="match status" value="1"/>
</dbReference>
<dbReference type="Gene3D" id="3.30.160.60">
    <property type="entry name" value="Classic Zinc Finger"/>
    <property type="match status" value="3"/>
</dbReference>